<dbReference type="EMBL" id="JANPWB010000004">
    <property type="protein sequence ID" value="KAJ1194268.1"/>
    <property type="molecule type" value="Genomic_DNA"/>
</dbReference>
<evidence type="ECO:0000256" key="1">
    <source>
        <dbReference type="SAM" id="MobiDB-lite"/>
    </source>
</evidence>
<protein>
    <submittedName>
        <fullName evidence="2">Uncharacterized protein</fullName>
    </submittedName>
</protein>
<gene>
    <name evidence="2" type="ORF">NDU88_003557</name>
</gene>
<proteinExistence type="predicted"/>
<accession>A0AAV7UYR7</accession>
<evidence type="ECO:0000313" key="3">
    <source>
        <dbReference type="Proteomes" id="UP001066276"/>
    </source>
</evidence>
<feature type="region of interest" description="Disordered" evidence="1">
    <location>
        <begin position="1"/>
        <end position="20"/>
    </location>
</feature>
<comment type="caution">
    <text evidence="2">The sequence shown here is derived from an EMBL/GenBank/DDBJ whole genome shotgun (WGS) entry which is preliminary data.</text>
</comment>
<organism evidence="2 3">
    <name type="scientific">Pleurodeles waltl</name>
    <name type="common">Iberian ribbed newt</name>
    <dbReference type="NCBI Taxonomy" id="8319"/>
    <lineage>
        <taxon>Eukaryota</taxon>
        <taxon>Metazoa</taxon>
        <taxon>Chordata</taxon>
        <taxon>Craniata</taxon>
        <taxon>Vertebrata</taxon>
        <taxon>Euteleostomi</taxon>
        <taxon>Amphibia</taxon>
        <taxon>Batrachia</taxon>
        <taxon>Caudata</taxon>
        <taxon>Salamandroidea</taxon>
        <taxon>Salamandridae</taxon>
        <taxon>Pleurodelinae</taxon>
        <taxon>Pleurodeles</taxon>
    </lineage>
</organism>
<dbReference type="AlphaFoldDB" id="A0AAV7UYR7"/>
<name>A0AAV7UYR7_PLEWA</name>
<keyword evidence="3" id="KW-1185">Reference proteome</keyword>
<sequence length="107" mass="12447">MSEQLAVRTPSDTDLRKDSDEECVEDEQVALLFDEGQDGVNIDEWKMGMETDKELQKILTYVRFGWPNKKILCETERSFWEVRNELSEEQKILLRCGRGKVCSDGLD</sequence>
<reference evidence="2" key="1">
    <citation type="journal article" date="2022" name="bioRxiv">
        <title>Sequencing and chromosome-scale assembly of the giantPleurodeles waltlgenome.</title>
        <authorList>
            <person name="Brown T."/>
            <person name="Elewa A."/>
            <person name="Iarovenko S."/>
            <person name="Subramanian E."/>
            <person name="Araus A.J."/>
            <person name="Petzold A."/>
            <person name="Susuki M."/>
            <person name="Suzuki K.-i.T."/>
            <person name="Hayashi T."/>
            <person name="Toyoda A."/>
            <person name="Oliveira C."/>
            <person name="Osipova E."/>
            <person name="Leigh N.D."/>
            <person name="Simon A."/>
            <person name="Yun M.H."/>
        </authorList>
    </citation>
    <scope>NUCLEOTIDE SEQUENCE</scope>
    <source>
        <strain evidence="2">20211129_DDA</strain>
        <tissue evidence="2">Liver</tissue>
    </source>
</reference>
<dbReference type="Proteomes" id="UP001066276">
    <property type="component" value="Chromosome 2_2"/>
</dbReference>
<evidence type="ECO:0000313" key="2">
    <source>
        <dbReference type="EMBL" id="KAJ1194268.1"/>
    </source>
</evidence>